<evidence type="ECO:0000313" key="4">
    <source>
        <dbReference type="Proteomes" id="UP000520814"/>
    </source>
</evidence>
<dbReference type="InterPro" id="IPR015943">
    <property type="entry name" value="WD40/YVTN_repeat-like_dom_sf"/>
</dbReference>
<dbReference type="SMART" id="SM00564">
    <property type="entry name" value="PQQ"/>
    <property type="match status" value="6"/>
</dbReference>
<reference evidence="3 4" key="1">
    <citation type="submission" date="2020-08" db="EMBL/GenBank/DDBJ databases">
        <title>Genomic Encyclopedia of Type Strains, Phase IV (KMG-IV): sequencing the most valuable type-strain genomes for metagenomic binning, comparative biology and taxonomic classification.</title>
        <authorList>
            <person name="Goeker M."/>
        </authorList>
    </citation>
    <scope>NUCLEOTIDE SEQUENCE [LARGE SCALE GENOMIC DNA]</scope>
    <source>
        <strain evidence="3 4">DSM 23562</strain>
    </source>
</reference>
<dbReference type="AlphaFoldDB" id="A0A7W9SWM2"/>
<dbReference type="InterPro" id="IPR018391">
    <property type="entry name" value="PQQ_b-propeller_rpt"/>
</dbReference>
<dbReference type="SUPFAM" id="SSF50998">
    <property type="entry name" value="Quinoprotein alcohol dehydrogenase-like"/>
    <property type="match status" value="2"/>
</dbReference>
<feature type="region of interest" description="Disordered" evidence="1">
    <location>
        <begin position="1"/>
        <end position="27"/>
    </location>
</feature>
<feature type="domain" description="Pyrrolo-quinoline quinone repeat" evidence="2">
    <location>
        <begin position="294"/>
        <end position="409"/>
    </location>
</feature>
<keyword evidence="4" id="KW-1185">Reference proteome</keyword>
<evidence type="ECO:0000259" key="2">
    <source>
        <dbReference type="Pfam" id="PF13360"/>
    </source>
</evidence>
<dbReference type="EMBL" id="JACHGW010000008">
    <property type="protein sequence ID" value="MBB6053753.1"/>
    <property type="molecule type" value="Genomic_DNA"/>
</dbReference>
<feature type="domain" description="Pyrrolo-quinoline quinone repeat" evidence="2">
    <location>
        <begin position="35"/>
        <end position="149"/>
    </location>
</feature>
<evidence type="ECO:0000313" key="3">
    <source>
        <dbReference type="EMBL" id="MBB6053753.1"/>
    </source>
</evidence>
<name>A0A7W9SWM2_ARMRO</name>
<proteinExistence type="predicted"/>
<evidence type="ECO:0000256" key="1">
    <source>
        <dbReference type="SAM" id="MobiDB-lite"/>
    </source>
</evidence>
<dbReference type="RefSeq" id="WP_184203842.1">
    <property type="nucleotide sequence ID" value="NZ_JACHGW010000008.1"/>
</dbReference>
<dbReference type="Pfam" id="PF13360">
    <property type="entry name" value="PQQ_2"/>
    <property type="match status" value="2"/>
</dbReference>
<dbReference type="PANTHER" id="PTHR34512:SF30">
    <property type="entry name" value="OUTER MEMBRANE PROTEIN ASSEMBLY FACTOR BAMB"/>
    <property type="match status" value="1"/>
</dbReference>
<dbReference type="InterPro" id="IPR011047">
    <property type="entry name" value="Quinoprotein_ADH-like_sf"/>
</dbReference>
<protein>
    <submittedName>
        <fullName evidence="3">Outer membrane protein assembly factor BamB</fullName>
    </submittedName>
</protein>
<gene>
    <name evidence="3" type="ORF">HNQ39_005595</name>
</gene>
<dbReference type="PANTHER" id="PTHR34512">
    <property type="entry name" value="CELL SURFACE PROTEIN"/>
    <property type="match status" value="1"/>
</dbReference>
<organism evidence="3 4">
    <name type="scientific">Armatimonas rosea</name>
    <dbReference type="NCBI Taxonomy" id="685828"/>
    <lineage>
        <taxon>Bacteria</taxon>
        <taxon>Bacillati</taxon>
        <taxon>Armatimonadota</taxon>
        <taxon>Armatimonadia</taxon>
        <taxon>Armatimonadales</taxon>
        <taxon>Armatimonadaceae</taxon>
        <taxon>Armatimonas</taxon>
    </lineage>
</organism>
<accession>A0A7W9SWM2</accession>
<comment type="caution">
    <text evidence="3">The sequence shown here is derived from an EMBL/GenBank/DDBJ whole genome shotgun (WGS) entry which is preliminary data.</text>
</comment>
<dbReference type="Gene3D" id="2.130.10.10">
    <property type="entry name" value="YVTN repeat-like/Quinoprotein amine dehydrogenase"/>
    <property type="match status" value="1"/>
</dbReference>
<sequence length="424" mass="46555">MQDGTSKQDWANWRGPSYNGSTDASDLPVKFSPTTGLKWTAPMPGPTAATPIVLGSSVYITSADIDKQLLLAYCLDRKTGKVKWQDAMGSGYQPGGQGNKVRLDERSHYAAPSPVADSKRVVFFFGNGDLAAFTHSGKKLWQRNLQKDYGDFAFQWTFSSSPQLWKDKLYIQILQRNQPVGPRGKGVPESFLLALNPSTGAELWRSARPSEASNESRESYGTPIPHTVKGKTQLLISGGDVVTGHDPETGKELWRWGTWNEGHREQWWRLVPSPVAGEGVVLVCAPKRAPVYATRLETATPAWKSEERSNVTSDVPTPCFGQGKFYVLSDVKKSLSCIEAKSGAVVWSVPTPGRQMCWGSPTLADGKLYVIDLNGVVFVFEAATGKLLAENPMDTEGADIRSSIAVAYNNLFIRTRDKLYCVGR</sequence>
<dbReference type="InterPro" id="IPR002372">
    <property type="entry name" value="PQQ_rpt_dom"/>
</dbReference>
<dbReference type="Gene3D" id="2.40.10.480">
    <property type="match status" value="1"/>
</dbReference>
<dbReference type="Proteomes" id="UP000520814">
    <property type="component" value="Unassembled WGS sequence"/>
</dbReference>